<reference evidence="3" key="1">
    <citation type="journal article" date="2009" name="Genome Res.">
        <title>Comparative genomic analyses of the human fungal pathogens Coccidioides and their relatives.</title>
        <authorList>
            <person name="Sharpton T.J."/>
            <person name="Stajich J.E."/>
            <person name="Rounsley S.D."/>
            <person name="Gardner M.J."/>
            <person name="Wortman J.R."/>
            <person name="Jordar V.S."/>
            <person name="Maiti R."/>
            <person name="Kodira C.D."/>
            <person name="Neafsey D.E."/>
            <person name="Zeng Q."/>
            <person name="Hung C.-Y."/>
            <person name="McMahan C."/>
            <person name="Muszewska A."/>
            <person name="Grynberg M."/>
            <person name="Mandel M.A."/>
            <person name="Kellner E.M."/>
            <person name="Barker B.M."/>
            <person name="Galgiani J.N."/>
            <person name="Orbach M.J."/>
            <person name="Kirkland T.N."/>
            <person name="Cole G.T."/>
            <person name="Henn M.R."/>
            <person name="Birren B.W."/>
            <person name="Taylor J.W."/>
        </authorList>
    </citation>
    <scope>NUCLEOTIDE SEQUENCE [LARGE SCALE GENOMIC DNA]</scope>
    <source>
        <strain evidence="3">RS</strain>
    </source>
</reference>
<dbReference type="AlphaFoldDB" id="A0A0E1S031"/>
<dbReference type="RefSeq" id="XP_001247145.2">
    <property type="nucleotide sequence ID" value="XM_001247144.2"/>
</dbReference>
<name>A0A0E1S031_COCIM</name>
<dbReference type="InParanoid" id="A0A0E1S031"/>
<gene>
    <name evidence="2" type="ORF">CIMG_00916</name>
</gene>
<organism evidence="2 3">
    <name type="scientific">Coccidioides immitis (strain RS)</name>
    <name type="common">Valley fever fungus</name>
    <dbReference type="NCBI Taxonomy" id="246410"/>
    <lineage>
        <taxon>Eukaryota</taxon>
        <taxon>Fungi</taxon>
        <taxon>Dikarya</taxon>
        <taxon>Ascomycota</taxon>
        <taxon>Pezizomycotina</taxon>
        <taxon>Eurotiomycetes</taxon>
        <taxon>Eurotiomycetidae</taxon>
        <taxon>Onygenales</taxon>
        <taxon>Onygenaceae</taxon>
        <taxon>Coccidioides</taxon>
    </lineage>
</organism>
<feature type="compositionally biased region" description="Basic and acidic residues" evidence="1">
    <location>
        <begin position="41"/>
        <end position="76"/>
    </location>
</feature>
<feature type="region of interest" description="Disordered" evidence="1">
    <location>
        <begin position="140"/>
        <end position="173"/>
    </location>
</feature>
<keyword evidence="3" id="KW-1185">Reference proteome</keyword>
<protein>
    <submittedName>
        <fullName evidence="2">Uncharacterized protein</fullName>
    </submittedName>
</protein>
<dbReference type="Proteomes" id="UP000001261">
    <property type="component" value="Unassembled WGS sequence"/>
</dbReference>
<feature type="compositionally biased region" description="Low complexity" evidence="1">
    <location>
        <begin position="140"/>
        <end position="164"/>
    </location>
</feature>
<dbReference type="EMBL" id="GG704911">
    <property type="protein sequence ID" value="EAS35562.2"/>
    <property type="molecule type" value="Genomic_DNA"/>
</dbReference>
<proteinExistence type="predicted"/>
<evidence type="ECO:0000313" key="2">
    <source>
        <dbReference type="EMBL" id="EAS35562.2"/>
    </source>
</evidence>
<feature type="region of interest" description="Disordered" evidence="1">
    <location>
        <begin position="33"/>
        <end position="101"/>
    </location>
</feature>
<accession>A0A0E1S031</accession>
<dbReference type="VEuPathDB" id="FungiDB:CIMG_00916"/>
<dbReference type="KEGG" id="cim:CIMG_00916"/>
<dbReference type="GeneID" id="4567333"/>
<sequence length="173" mass="17830">MRPPAAGDPSGRGKLAGEQWMLEGNKGALAGINLAVGDGMEGGKGESGRRENSSGREGDQPASRQRSEVVVVERRGNGTLAWPDCAGKKITTSSSSSSSSFPSTIRILQLKRSLLENLPVNCFICCKGAQSAAFHDPSPVAAPVTSPSPTTPTTPTTTTTATTAGFDVNLNAD</sequence>
<evidence type="ECO:0000256" key="1">
    <source>
        <dbReference type="SAM" id="MobiDB-lite"/>
    </source>
</evidence>
<evidence type="ECO:0000313" key="3">
    <source>
        <dbReference type="Proteomes" id="UP000001261"/>
    </source>
</evidence>
<reference evidence="3" key="2">
    <citation type="journal article" date="2010" name="Genome Res.">
        <title>Population genomic sequencing of Coccidioides fungi reveals recent hybridization and transposon control.</title>
        <authorList>
            <person name="Neafsey D.E."/>
            <person name="Barker B.M."/>
            <person name="Sharpton T.J."/>
            <person name="Stajich J.E."/>
            <person name="Park D.J."/>
            <person name="Whiston E."/>
            <person name="Hung C.-Y."/>
            <person name="McMahan C."/>
            <person name="White J."/>
            <person name="Sykes S."/>
            <person name="Heiman D."/>
            <person name="Young S."/>
            <person name="Zeng Q."/>
            <person name="Abouelleil A."/>
            <person name="Aftuck L."/>
            <person name="Bessette D."/>
            <person name="Brown A."/>
            <person name="FitzGerald M."/>
            <person name="Lui A."/>
            <person name="Macdonald J.P."/>
            <person name="Priest M."/>
            <person name="Orbach M.J."/>
            <person name="Galgiani J.N."/>
            <person name="Kirkland T.N."/>
            <person name="Cole G.T."/>
            <person name="Birren B.W."/>
            <person name="Henn M.R."/>
            <person name="Taylor J.W."/>
            <person name="Rounsley S.D."/>
        </authorList>
    </citation>
    <scope>GENOME REANNOTATION</scope>
    <source>
        <strain evidence="3">RS</strain>
    </source>
</reference>